<dbReference type="FunFam" id="1.20.1420.30:FF:000012">
    <property type="entry name" value="Vacuolar cation/proton exchanger"/>
    <property type="match status" value="1"/>
</dbReference>
<dbReference type="InterPro" id="IPR035979">
    <property type="entry name" value="RBD_domain_sf"/>
</dbReference>
<dbReference type="PANTHER" id="PTHR31503:SF49">
    <property type="entry name" value="VACUOLAR CATION_PROTON EXCHANGER"/>
    <property type="match status" value="1"/>
</dbReference>
<dbReference type="EMBL" id="JAAARO010000006">
    <property type="protein sequence ID" value="KAF5746201.1"/>
    <property type="molecule type" value="Genomic_DNA"/>
</dbReference>
<evidence type="ECO:0000256" key="8">
    <source>
        <dbReference type="ARBA" id="ARBA00022837"/>
    </source>
</evidence>
<proteinExistence type="inferred from homology"/>
<dbReference type="GO" id="GO:0009705">
    <property type="term" value="C:plant-type vacuole membrane"/>
    <property type="evidence" value="ECO:0007669"/>
    <property type="project" value="TreeGrafter"/>
</dbReference>
<accession>A0A7J7DIM5</accession>
<feature type="transmembrane region" description="Helical" evidence="14">
    <location>
        <begin position="206"/>
        <end position="229"/>
    </location>
</feature>
<feature type="region of interest" description="Disordered" evidence="13">
    <location>
        <begin position="711"/>
        <end position="746"/>
    </location>
</feature>
<feature type="region of interest" description="Disordered" evidence="13">
    <location>
        <begin position="1158"/>
        <end position="1217"/>
    </location>
</feature>
<keyword evidence="10" id="KW-0406">Ion transport</keyword>
<evidence type="ECO:0000313" key="16">
    <source>
        <dbReference type="EMBL" id="KAF5746201.1"/>
    </source>
</evidence>
<dbReference type="InParanoid" id="A0A7J7DIM5"/>
<evidence type="ECO:0000256" key="9">
    <source>
        <dbReference type="ARBA" id="ARBA00022989"/>
    </source>
</evidence>
<keyword evidence="7 14" id="KW-0812">Transmembrane</keyword>
<feature type="compositionally biased region" description="Polar residues" evidence="13">
    <location>
        <begin position="1338"/>
        <end position="1350"/>
    </location>
</feature>
<dbReference type="FunFam" id="3.30.70.330:FF:000522">
    <property type="entry name" value="RNA recognition motif (RRM)-containing protein"/>
    <property type="match status" value="1"/>
</dbReference>
<dbReference type="Gene3D" id="3.30.70.330">
    <property type="match status" value="2"/>
</dbReference>
<evidence type="ECO:0000256" key="14">
    <source>
        <dbReference type="SAM" id="Phobius"/>
    </source>
</evidence>
<dbReference type="SMART" id="SM00360">
    <property type="entry name" value="RRM"/>
    <property type="match status" value="2"/>
</dbReference>
<evidence type="ECO:0000256" key="2">
    <source>
        <dbReference type="ARBA" id="ARBA00008248"/>
    </source>
</evidence>
<dbReference type="SUPFAM" id="SSF54928">
    <property type="entry name" value="RNA-binding domain, RBD"/>
    <property type="match status" value="2"/>
</dbReference>
<keyword evidence="8" id="KW-0106">Calcium</keyword>
<name>A0A7J7DIM5_TRIWF</name>
<evidence type="ECO:0000256" key="6">
    <source>
        <dbReference type="ARBA" id="ARBA00022568"/>
    </source>
</evidence>
<feature type="compositionally biased region" description="Polar residues" evidence="13">
    <location>
        <begin position="472"/>
        <end position="486"/>
    </location>
</feature>
<comment type="subcellular location">
    <subcellularLocation>
        <location evidence="1">Vacuole membrane</location>
        <topology evidence="1">Multi-pass membrane protein</topology>
    </subcellularLocation>
</comment>
<dbReference type="PROSITE" id="PS50102">
    <property type="entry name" value="RRM"/>
    <property type="match status" value="2"/>
</dbReference>
<feature type="transmembrane region" description="Helical" evidence="14">
    <location>
        <begin position="78"/>
        <end position="96"/>
    </location>
</feature>
<feature type="transmembrane region" description="Helical" evidence="14">
    <location>
        <begin position="362"/>
        <end position="385"/>
    </location>
</feature>
<dbReference type="InterPro" id="IPR012677">
    <property type="entry name" value="Nucleotide-bd_a/b_plait_sf"/>
</dbReference>
<feature type="transmembrane region" description="Helical" evidence="14">
    <location>
        <begin position="241"/>
        <end position="260"/>
    </location>
</feature>
<feature type="compositionally biased region" description="Basic and acidic residues" evidence="13">
    <location>
        <begin position="604"/>
        <end position="615"/>
    </location>
</feature>
<comment type="caution">
    <text evidence="16">The sequence shown here is derived from an EMBL/GenBank/DDBJ whole genome shotgun (WGS) entry which is preliminary data.</text>
</comment>
<dbReference type="Gene3D" id="1.20.1420.30">
    <property type="entry name" value="NCX, central ion-binding region"/>
    <property type="match status" value="1"/>
</dbReference>
<dbReference type="GO" id="GO:0015369">
    <property type="term" value="F:calcium:proton antiporter activity"/>
    <property type="evidence" value="ECO:0007669"/>
    <property type="project" value="InterPro"/>
</dbReference>
<keyword evidence="17" id="KW-1185">Reference proteome</keyword>
<feature type="region of interest" description="Disordered" evidence="13">
    <location>
        <begin position="557"/>
        <end position="615"/>
    </location>
</feature>
<keyword evidence="12" id="KW-0694">RNA-binding</keyword>
<dbReference type="FunFam" id="1.20.1420.30:FF:000008">
    <property type="entry name" value="Vacuolar cation/proton exchanger"/>
    <property type="match status" value="1"/>
</dbReference>
<feature type="region of interest" description="Disordered" evidence="13">
    <location>
        <begin position="1259"/>
        <end position="1278"/>
    </location>
</feature>
<keyword evidence="5" id="KW-0926">Vacuole</keyword>
<dbReference type="Proteomes" id="UP000593562">
    <property type="component" value="Unassembled WGS sequence"/>
</dbReference>
<feature type="transmembrane region" description="Helical" evidence="14">
    <location>
        <begin position="171"/>
        <end position="194"/>
    </location>
</feature>
<feature type="transmembrane region" description="Helical" evidence="14">
    <location>
        <begin position="132"/>
        <end position="159"/>
    </location>
</feature>
<evidence type="ECO:0000256" key="12">
    <source>
        <dbReference type="PROSITE-ProRule" id="PRU00176"/>
    </source>
</evidence>
<feature type="transmembrane region" description="Helical" evidence="14">
    <location>
        <begin position="295"/>
        <end position="313"/>
    </location>
</feature>
<evidence type="ECO:0000256" key="4">
    <source>
        <dbReference type="ARBA" id="ARBA00022449"/>
    </source>
</evidence>
<dbReference type="GO" id="GO:0003723">
    <property type="term" value="F:RNA binding"/>
    <property type="evidence" value="ECO:0007669"/>
    <property type="project" value="UniProtKB-UniRule"/>
</dbReference>
<protein>
    <recommendedName>
        <fullName evidence="15">RRM domain-containing protein</fullName>
    </recommendedName>
</protein>
<dbReference type="InterPro" id="IPR004798">
    <property type="entry name" value="CAX-like"/>
</dbReference>
<dbReference type="NCBIfam" id="TIGR00846">
    <property type="entry name" value="caca2"/>
    <property type="match status" value="1"/>
</dbReference>
<dbReference type="Pfam" id="PF07744">
    <property type="entry name" value="SPOC"/>
    <property type="match status" value="1"/>
</dbReference>
<evidence type="ECO:0000256" key="5">
    <source>
        <dbReference type="ARBA" id="ARBA00022554"/>
    </source>
</evidence>
<feature type="domain" description="RRM" evidence="15">
    <location>
        <begin position="488"/>
        <end position="560"/>
    </location>
</feature>
<keyword evidence="11 14" id="KW-0472">Membrane</keyword>
<feature type="transmembrane region" description="Helical" evidence="14">
    <location>
        <begin position="419"/>
        <end position="440"/>
    </location>
</feature>
<dbReference type="CDD" id="cd21546">
    <property type="entry name" value="SPOC_FPA-like"/>
    <property type="match status" value="1"/>
</dbReference>
<dbReference type="FunCoup" id="A0A7J7DIM5">
    <property type="interactions" value="3105"/>
</dbReference>
<dbReference type="InterPro" id="IPR012921">
    <property type="entry name" value="SPOC_C"/>
</dbReference>
<organism evidence="16 17">
    <name type="scientific">Tripterygium wilfordii</name>
    <name type="common">Thunder God vine</name>
    <dbReference type="NCBI Taxonomy" id="458696"/>
    <lineage>
        <taxon>Eukaryota</taxon>
        <taxon>Viridiplantae</taxon>
        <taxon>Streptophyta</taxon>
        <taxon>Embryophyta</taxon>
        <taxon>Tracheophyta</taxon>
        <taxon>Spermatophyta</taxon>
        <taxon>Magnoliopsida</taxon>
        <taxon>eudicotyledons</taxon>
        <taxon>Gunneridae</taxon>
        <taxon>Pentapetalae</taxon>
        <taxon>rosids</taxon>
        <taxon>fabids</taxon>
        <taxon>Celastrales</taxon>
        <taxon>Celastraceae</taxon>
        <taxon>Tripterygium</taxon>
    </lineage>
</organism>
<keyword evidence="4" id="KW-0050">Antiport</keyword>
<feature type="transmembrane region" description="Helical" evidence="14">
    <location>
        <begin position="325"/>
        <end position="350"/>
    </location>
</feature>
<evidence type="ECO:0000259" key="15">
    <source>
        <dbReference type="PROSITE" id="PS50102"/>
    </source>
</evidence>
<evidence type="ECO:0000313" key="17">
    <source>
        <dbReference type="Proteomes" id="UP000593562"/>
    </source>
</evidence>
<dbReference type="CDD" id="cd00590">
    <property type="entry name" value="RRM_SF"/>
    <property type="match status" value="2"/>
</dbReference>
<feature type="compositionally biased region" description="Polar residues" evidence="13">
    <location>
        <begin position="1169"/>
        <end position="1197"/>
    </location>
</feature>
<evidence type="ECO:0000256" key="7">
    <source>
        <dbReference type="ARBA" id="ARBA00022692"/>
    </source>
</evidence>
<dbReference type="PANTHER" id="PTHR31503">
    <property type="entry name" value="VACUOLAR CALCIUM ION TRANSPORTER"/>
    <property type="match status" value="1"/>
</dbReference>
<feature type="domain" description="RRM" evidence="15">
    <location>
        <begin position="619"/>
        <end position="692"/>
    </location>
</feature>
<feature type="compositionally biased region" description="Polar residues" evidence="13">
    <location>
        <begin position="1204"/>
        <end position="1217"/>
    </location>
</feature>
<keyword evidence="6" id="KW-0109">Calcium transport</keyword>
<dbReference type="NCBIfam" id="TIGR00378">
    <property type="entry name" value="cax"/>
    <property type="match status" value="1"/>
</dbReference>
<feature type="transmembrane region" description="Helical" evidence="14">
    <location>
        <begin position="102"/>
        <end position="120"/>
    </location>
</feature>
<keyword evidence="3" id="KW-0813">Transport</keyword>
<gene>
    <name evidence="16" type="ORF">HS088_TW06G00368</name>
</gene>
<dbReference type="InterPro" id="IPR000504">
    <property type="entry name" value="RRM_dom"/>
</dbReference>
<evidence type="ECO:0000256" key="10">
    <source>
        <dbReference type="ARBA" id="ARBA00023065"/>
    </source>
</evidence>
<dbReference type="InterPro" id="IPR004713">
    <property type="entry name" value="CaH_exchang"/>
</dbReference>
<evidence type="ECO:0000256" key="11">
    <source>
        <dbReference type="ARBA" id="ARBA00023136"/>
    </source>
</evidence>
<sequence>MGDLDSYAYSLIVEKLGLGAVMSIAPLEERAVLEFQDESLDSPESIARHQQDKVNAIDSQDGLAAYIRKNSVLDSIKIVIFSTKLNLLIPFGPLAILVDKFIGNHGWVFVLSLLGIIPMAERLGFTTEQLAFFTGPTVGGLLNATFGNATELIISILALRNGMMRVVQQSLLGSILSNMLLVLGCAFFCGGLVVRKREQVFNKASAGVNSGLLLMAVMGLLFPAVLHATHTEVHFGKSELALSRFSSCVMLVAYAAFLHFQLKKQDKLYVSVDESPSQINTDDEEDPEISKWESIIWLSLITSWISVLSEYLVDAIEGASVSLKMPVAFISVILLPIVGNAAEHASAIVFAMKDKLDISLGVAIGSSTQISMFGVPFCVVVGWITGHPMDLNFQLFETATLFITVLVVAFMLQEGTSNYFKGLMLIFCYLIVAASFFVHIDPTSLGRLLSLLNQMTSRARGGSRERSRRNHQASPQEKSLGSSNPPSRHLFVGNLAQNIVESDLTRYFLRFGELDSVAFLPGRSYAFINFQREEEGIAAMRALNGVPLAGNPLRVEFAKSDKSSTTLPGEDYLQRRDEQHSASRGSPFFQRDSRAFYSSPDPFYPDKSKSGDRNEEPSEVLWIGFHSLLKVDEMSLRKAFSPFGEIEKITVLPGRGYAYVQFGNIMSACRAKETLQGKLFENPRVHICFARSETGPSNSGRGSMNVQFSPHLKSNGSPGSSDNFRWNRKGGSLHGDPTIGSPSFSSSLDPVDSDVYGFNRKEASWNGEQWRPGDVRFEQGSAQDMYERHGSPTRERDGTFHGFPHKFPQNSLFYEDHPDVSEDTDYFCGFKKLKFGTFPPDGELPEYRSLEQKKHSLPRAFSDFPRRETFDKNIEARPFGYKQMPDHPLNSVLPHEDTNDLWKAPYESFQAGSGSLLSNPVDGKRITPESDRPGLMEWKWEGTIAKGGTTVCRARCFPVGKVMDFILPEFLDCSARTGLDMLAKNYYQAASSWVVFFVPHSDPDIGLYNEFMHYLGEKQRAAVAKLDDKTTLFLVPPSEFSEKVLKVPGKLSISGVVLRLEHSGSSLGPPHHPTEIMDRNSLPFHVETSFPNSTIPARPFPSITSVPDSGKLASDLSFAGNMAASTPPASFSSPAHGVGHLSDSYSENGHDYRVHQRSSALGPNWSPHHIQNTNSGTRNVPSQAPNSSIENGRQNHSIMPRGMQETSSTHFAGGTSTQLFGNRKLSLQETRPLVPLSTPAGALQPEQIAQLASSLLGQQKQSGSNYNVPTGDDSKQTHTAYYSDNEFRTMQRYGMQNDQVAFDTPTSQFVQVQQLQHQQTSNVPATMAPTVQREIQPTVQGNSQLQSTGSREAEEDPQKRLQATLQLAASLLQKIQQGKGT</sequence>
<evidence type="ECO:0000256" key="13">
    <source>
        <dbReference type="SAM" id="MobiDB-lite"/>
    </source>
</evidence>
<dbReference type="InterPro" id="IPR044880">
    <property type="entry name" value="NCX_ion-bd_dom_sf"/>
</dbReference>
<dbReference type="Pfam" id="PF01699">
    <property type="entry name" value="Na_Ca_ex"/>
    <property type="match status" value="2"/>
</dbReference>
<keyword evidence="9 14" id="KW-1133">Transmembrane helix</keyword>
<dbReference type="InterPro" id="IPR004837">
    <property type="entry name" value="NaCa_Exmemb"/>
</dbReference>
<feature type="region of interest" description="Disordered" evidence="13">
    <location>
        <begin position="459"/>
        <end position="486"/>
    </location>
</feature>
<reference evidence="16 17" key="1">
    <citation type="journal article" date="2020" name="Nat. Commun.">
        <title>Genome of Tripterygium wilfordii and identification of cytochrome P450 involved in triptolide biosynthesis.</title>
        <authorList>
            <person name="Tu L."/>
            <person name="Su P."/>
            <person name="Zhang Z."/>
            <person name="Gao L."/>
            <person name="Wang J."/>
            <person name="Hu T."/>
            <person name="Zhou J."/>
            <person name="Zhang Y."/>
            <person name="Zhao Y."/>
            <person name="Liu Y."/>
            <person name="Song Y."/>
            <person name="Tong Y."/>
            <person name="Lu Y."/>
            <person name="Yang J."/>
            <person name="Xu C."/>
            <person name="Jia M."/>
            <person name="Peters R.J."/>
            <person name="Huang L."/>
            <person name="Gao W."/>
        </authorList>
    </citation>
    <scope>NUCLEOTIDE SEQUENCE [LARGE SCALE GENOMIC DNA]</scope>
    <source>
        <strain evidence="17">cv. XIE 37</strain>
        <tissue evidence="16">Leaf</tissue>
    </source>
</reference>
<feature type="compositionally biased region" description="Basic and acidic residues" evidence="13">
    <location>
        <begin position="572"/>
        <end position="581"/>
    </location>
</feature>
<dbReference type="Pfam" id="PF00076">
    <property type="entry name" value="RRM_1"/>
    <property type="match status" value="2"/>
</dbReference>
<comment type="similarity">
    <text evidence="2">Belongs to the Ca(2+):cation antiporter (CaCA) (TC 2.A.19) family. Cation/proton exchanger (CAX) subfamily.</text>
</comment>
<evidence type="ECO:0000256" key="3">
    <source>
        <dbReference type="ARBA" id="ARBA00022448"/>
    </source>
</evidence>
<dbReference type="GO" id="GO:0006874">
    <property type="term" value="P:intracellular calcium ion homeostasis"/>
    <property type="evidence" value="ECO:0007669"/>
    <property type="project" value="TreeGrafter"/>
</dbReference>
<feature type="compositionally biased region" description="Polar residues" evidence="13">
    <location>
        <begin position="711"/>
        <end position="724"/>
    </location>
</feature>
<feature type="transmembrane region" description="Helical" evidence="14">
    <location>
        <begin position="391"/>
        <end position="412"/>
    </location>
</feature>
<evidence type="ECO:0000256" key="1">
    <source>
        <dbReference type="ARBA" id="ARBA00004128"/>
    </source>
</evidence>
<feature type="region of interest" description="Disordered" evidence="13">
    <location>
        <begin position="1338"/>
        <end position="1360"/>
    </location>
</feature>